<sequence>MRYPYERFIAFLISRKADVNGILERIELPAVGDMGIADRKERMRETAPPAILRYLRQNRHDLKLVFRDGILDWAEKNDIRCLWERQKEFGRKIVPALESASNIFLNPYSRTVLGAMMLAEAPIEELVEVMDQQFSTEVTSDIISYFSSLFWDVKTMGRQGWDEFIPTLDDEQRHVIDLGARGGRPDDLRYAIGAATPSKPKEVLQDILTHAHHQFKQAIAAPHPAAHNVFKWADLATKVVSSMRSGGFGGDGDEPNPRQVAPSLFSITIEEPRIISLDDLDGEIAAHKTALDRAMEDLAKENK</sequence>
<proteinExistence type="predicted"/>
<dbReference type="AlphaFoldDB" id="A0A0F9H5X1"/>
<organism evidence="1">
    <name type="scientific">marine sediment metagenome</name>
    <dbReference type="NCBI Taxonomy" id="412755"/>
    <lineage>
        <taxon>unclassified sequences</taxon>
        <taxon>metagenomes</taxon>
        <taxon>ecological metagenomes</taxon>
    </lineage>
</organism>
<dbReference type="EMBL" id="LAZR01015992">
    <property type="protein sequence ID" value="KKM06445.1"/>
    <property type="molecule type" value="Genomic_DNA"/>
</dbReference>
<accession>A0A0F9H5X1</accession>
<evidence type="ECO:0000313" key="1">
    <source>
        <dbReference type="EMBL" id="KKM06445.1"/>
    </source>
</evidence>
<name>A0A0F9H5X1_9ZZZZ</name>
<gene>
    <name evidence="1" type="ORF">LCGC14_1743920</name>
</gene>
<reference evidence="1" key="1">
    <citation type="journal article" date="2015" name="Nature">
        <title>Complex archaea that bridge the gap between prokaryotes and eukaryotes.</title>
        <authorList>
            <person name="Spang A."/>
            <person name="Saw J.H."/>
            <person name="Jorgensen S.L."/>
            <person name="Zaremba-Niedzwiedzka K."/>
            <person name="Martijn J."/>
            <person name="Lind A.E."/>
            <person name="van Eijk R."/>
            <person name="Schleper C."/>
            <person name="Guy L."/>
            <person name="Ettema T.J."/>
        </authorList>
    </citation>
    <scope>NUCLEOTIDE SEQUENCE</scope>
</reference>
<protein>
    <submittedName>
        <fullName evidence="1">Uncharacterized protein</fullName>
    </submittedName>
</protein>
<comment type="caution">
    <text evidence="1">The sequence shown here is derived from an EMBL/GenBank/DDBJ whole genome shotgun (WGS) entry which is preliminary data.</text>
</comment>